<evidence type="ECO:0000313" key="2">
    <source>
        <dbReference type="Proteomes" id="UP001516400"/>
    </source>
</evidence>
<evidence type="ECO:0000313" key="1">
    <source>
        <dbReference type="EMBL" id="KAL3278734.1"/>
    </source>
</evidence>
<comment type="caution">
    <text evidence="1">The sequence shown here is derived from an EMBL/GenBank/DDBJ whole genome shotgun (WGS) entry which is preliminary data.</text>
</comment>
<dbReference type="Proteomes" id="UP001516400">
    <property type="component" value="Unassembled WGS sequence"/>
</dbReference>
<feature type="non-terminal residue" evidence="1">
    <location>
        <position position="1"/>
    </location>
</feature>
<sequence>RDMVARVSLSLTSSLTKISTGPASITLINIDYEDDDSKDLKANISQKLEYLSEERMGSNFLVMTYRKLVDIIMEVADTLKLVNTETQWLYIMSDIGNHRRMRFKRIENLMKDGSNVAFIYKDTSWNTECQ</sequence>
<accession>A0ABD2NJL9</accession>
<protein>
    <submittedName>
        <fullName evidence="1">Uncharacterized protein</fullName>
    </submittedName>
</protein>
<proteinExistence type="predicted"/>
<dbReference type="EMBL" id="JABFTP020000124">
    <property type="protein sequence ID" value="KAL3278734.1"/>
    <property type="molecule type" value="Genomic_DNA"/>
</dbReference>
<dbReference type="AlphaFoldDB" id="A0ABD2NJL9"/>
<name>A0ABD2NJL9_9CUCU</name>
<keyword evidence="2" id="KW-1185">Reference proteome</keyword>
<organism evidence="1 2">
    <name type="scientific">Cryptolaemus montrouzieri</name>
    <dbReference type="NCBI Taxonomy" id="559131"/>
    <lineage>
        <taxon>Eukaryota</taxon>
        <taxon>Metazoa</taxon>
        <taxon>Ecdysozoa</taxon>
        <taxon>Arthropoda</taxon>
        <taxon>Hexapoda</taxon>
        <taxon>Insecta</taxon>
        <taxon>Pterygota</taxon>
        <taxon>Neoptera</taxon>
        <taxon>Endopterygota</taxon>
        <taxon>Coleoptera</taxon>
        <taxon>Polyphaga</taxon>
        <taxon>Cucujiformia</taxon>
        <taxon>Coccinelloidea</taxon>
        <taxon>Coccinellidae</taxon>
        <taxon>Scymninae</taxon>
        <taxon>Scymnini</taxon>
        <taxon>Cryptolaemus</taxon>
    </lineage>
</organism>
<reference evidence="1 2" key="1">
    <citation type="journal article" date="2021" name="BMC Biol.">
        <title>Horizontally acquired antibacterial genes associated with adaptive radiation of ladybird beetles.</title>
        <authorList>
            <person name="Li H.S."/>
            <person name="Tang X.F."/>
            <person name="Huang Y.H."/>
            <person name="Xu Z.Y."/>
            <person name="Chen M.L."/>
            <person name="Du X.Y."/>
            <person name="Qiu B.Y."/>
            <person name="Chen P.T."/>
            <person name="Zhang W."/>
            <person name="Slipinski A."/>
            <person name="Escalona H.E."/>
            <person name="Waterhouse R.M."/>
            <person name="Zwick A."/>
            <person name="Pang H."/>
        </authorList>
    </citation>
    <scope>NUCLEOTIDE SEQUENCE [LARGE SCALE GENOMIC DNA]</scope>
    <source>
        <strain evidence="1">SYSU2018</strain>
    </source>
</reference>
<gene>
    <name evidence="1" type="ORF">HHI36_016264</name>
</gene>
<feature type="non-terminal residue" evidence="1">
    <location>
        <position position="130"/>
    </location>
</feature>